<evidence type="ECO:0000259" key="12">
    <source>
        <dbReference type="PROSITE" id="PS50203"/>
    </source>
</evidence>
<dbReference type="GO" id="GO:0005737">
    <property type="term" value="C:cytoplasm"/>
    <property type="evidence" value="ECO:0007669"/>
    <property type="project" value="TreeGrafter"/>
</dbReference>
<dbReference type="PROSITE" id="PS01358">
    <property type="entry name" value="ZF_RANBP2_1"/>
    <property type="match status" value="3"/>
</dbReference>
<dbReference type="PANTHER" id="PTHR10183">
    <property type="entry name" value="CALPAIN"/>
    <property type="match status" value="1"/>
</dbReference>
<feature type="domain" description="RanBP2-type" evidence="11">
    <location>
        <begin position="240"/>
        <end position="269"/>
    </location>
</feature>
<dbReference type="Pfam" id="PF00641">
    <property type="entry name" value="Zn_ribbon_RanBP"/>
    <property type="match status" value="3"/>
</dbReference>
<organism evidence="13 14">
    <name type="scientific">Brachionus calyciflorus</name>
    <dbReference type="NCBI Taxonomy" id="104777"/>
    <lineage>
        <taxon>Eukaryota</taxon>
        <taxon>Metazoa</taxon>
        <taxon>Spiralia</taxon>
        <taxon>Gnathifera</taxon>
        <taxon>Rotifera</taxon>
        <taxon>Eurotatoria</taxon>
        <taxon>Monogononta</taxon>
        <taxon>Pseudotrocha</taxon>
        <taxon>Ploima</taxon>
        <taxon>Brachionidae</taxon>
        <taxon>Brachionus</taxon>
    </lineage>
</organism>
<evidence type="ECO:0000313" key="14">
    <source>
        <dbReference type="Proteomes" id="UP000663879"/>
    </source>
</evidence>
<dbReference type="Gene3D" id="3.90.70.10">
    <property type="entry name" value="Cysteine proteinases"/>
    <property type="match status" value="1"/>
</dbReference>
<keyword evidence="7" id="KW-0862">Zinc</keyword>
<keyword evidence="2 9" id="KW-0645">Protease</keyword>
<accession>A0A813LXF4</accession>
<reference evidence="13" key="1">
    <citation type="submission" date="2021-02" db="EMBL/GenBank/DDBJ databases">
        <authorList>
            <person name="Nowell W R."/>
        </authorList>
    </citation>
    <scope>NUCLEOTIDE SEQUENCE</scope>
    <source>
        <strain evidence="13">Ploen Becks lab</strain>
    </source>
</reference>
<name>A0A813LXF4_9BILA</name>
<evidence type="ECO:0000256" key="10">
    <source>
        <dbReference type="PROSITE-ProRule" id="PRU00322"/>
    </source>
</evidence>
<evidence type="ECO:0000256" key="7">
    <source>
        <dbReference type="ARBA" id="ARBA00022833"/>
    </source>
</evidence>
<dbReference type="PANTHER" id="PTHR10183:SF382">
    <property type="entry name" value="CALPAIN-15"/>
    <property type="match status" value="1"/>
</dbReference>
<dbReference type="InterPro" id="IPR001876">
    <property type="entry name" value="Znf_RanBP2"/>
</dbReference>
<feature type="active site" evidence="8 9">
    <location>
        <position position="411"/>
    </location>
</feature>
<dbReference type="GO" id="GO:0008270">
    <property type="term" value="F:zinc ion binding"/>
    <property type="evidence" value="ECO:0007669"/>
    <property type="project" value="UniProtKB-KW"/>
</dbReference>
<dbReference type="InterPro" id="IPR022684">
    <property type="entry name" value="Calpain_cysteine_protease"/>
</dbReference>
<evidence type="ECO:0000313" key="13">
    <source>
        <dbReference type="EMBL" id="CAF0703089.1"/>
    </source>
</evidence>
<keyword evidence="3" id="KW-0479">Metal-binding</keyword>
<feature type="domain" description="RanBP2-type" evidence="11">
    <location>
        <begin position="154"/>
        <end position="189"/>
    </location>
</feature>
<dbReference type="InterPro" id="IPR001300">
    <property type="entry name" value="Peptidase_C2_calpain_cat"/>
</dbReference>
<protein>
    <submittedName>
        <fullName evidence="13">Uncharacterized protein</fullName>
    </submittedName>
</protein>
<comment type="similarity">
    <text evidence="1">Belongs to the peptidase C2 family.</text>
</comment>
<sequence length="952" mass="108958">MASVHGGYGICCPKCTYVNSNRPKNCTVCNYDFESRALTLSRLTNNQIDTNNNNSNKKYNVLKNTLNDVKQFINGLGSNSNKNSSNLDDSVIEIDPKTSDPVSKNIWRCKICTFAANPDWANKCEICNNKRERNDRISPKSSDKDSIVYDHTLKEGIYDYARIWSCSECTFINFERDTECELCLAPRKNKSSTQNSPKSKENTRNLKDKWICKSCTYLNTNNDKKCVLCQTAKEENEKNFVGSWTCETCAHKNSSKSQTCEVCSFSKDYQQMEVDEPDIQDYDNNYATDYAEFVNSSHNNTLNNNQSLTYRSHKAKSLIKQYANATNQAERIWNNIVKYCKENKHKFVDDSFPPCDKSLFIDPKKKPQKLGHIQWLSPEYVRTHPSEQSLKWNVYNDPKFNDIKQGLLGNCWLLSGLAVILEQPELLRRIIITKDYCPQGCYQVRLCKNGEWQTVILDDMFPCDQNGQLIYSQASRKQLWVPLIEKAMAKLNGSYESLIAGQTVEGLSALTGYPCDSIRLETGSNEEEIDLEMIWVKMLSMKEAGYALGASCGRTDIPDDKIFTDKGLLPRHAYSVLAVKEVMGYRLIQLRNPWGRYTWTGDWSENSKLWTPEIRRALGLKSKSKTSGSSQSSSRQEDNHFYNVNRRNNDEGVFWISFYDFVKFFCSIDVCKTRLDWLDSRVTGYFSSEGTREMLAFTLIVFETCEIDIGLFHKTLKNRRENGDLDLCFVVLRSNGRKNSVGKLVVSSKRSVRRFVGCEHIFEPGEYLIVPCSFNFWYTREALETNNNLYNLVIHSTKVFYLEQEMHSAFLLADTMIQLVTSLGSKTSSGLENACIYTLAKGYSGIIVVAENLNENAYLHVELDCERSNNVVSTRQALLTKDSVPPLHRQVLILLTQLEGSNSYSIQYSIKYRLSSNPYLNTWPGNEGRMVTNLPPINKQTFGLHVPRSVFN</sequence>
<keyword evidence="14" id="KW-1185">Reference proteome</keyword>
<dbReference type="EMBL" id="CAJNOC010000002">
    <property type="protein sequence ID" value="CAF0703089.1"/>
    <property type="molecule type" value="Genomic_DNA"/>
</dbReference>
<dbReference type="SMART" id="SM00230">
    <property type="entry name" value="CysPc"/>
    <property type="match status" value="1"/>
</dbReference>
<feature type="active site" evidence="8 9">
    <location>
        <position position="572"/>
    </location>
</feature>
<evidence type="ECO:0000259" key="11">
    <source>
        <dbReference type="PROSITE" id="PS50199"/>
    </source>
</evidence>
<gene>
    <name evidence="13" type="ORF">OXX778_LOCUS26</name>
</gene>
<evidence type="ECO:0000256" key="3">
    <source>
        <dbReference type="ARBA" id="ARBA00022723"/>
    </source>
</evidence>
<dbReference type="GO" id="GO:0004198">
    <property type="term" value="F:calcium-dependent cysteine-type endopeptidase activity"/>
    <property type="evidence" value="ECO:0007669"/>
    <property type="project" value="InterPro"/>
</dbReference>
<dbReference type="Gene3D" id="4.10.1060.10">
    <property type="entry name" value="Zinc finger, RanBP2-type"/>
    <property type="match status" value="1"/>
</dbReference>
<dbReference type="OrthoDB" id="424753at2759"/>
<keyword evidence="5 9" id="KW-0378">Hydrolase</keyword>
<dbReference type="PRINTS" id="PR00704">
    <property type="entry name" value="CALPAIN"/>
</dbReference>
<evidence type="ECO:0000256" key="4">
    <source>
        <dbReference type="ARBA" id="ARBA00022771"/>
    </source>
</evidence>
<evidence type="ECO:0000256" key="2">
    <source>
        <dbReference type="ARBA" id="ARBA00022670"/>
    </source>
</evidence>
<dbReference type="Gene3D" id="2.30.30.380">
    <property type="entry name" value="Zn-finger domain of Sec23/24"/>
    <property type="match status" value="1"/>
</dbReference>
<evidence type="ECO:0000256" key="1">
    <source>
        <dbReference type="ARBA" id="ARBA00007623"/>
    </source>
</evidence>
<evidence type="ECO:0000256" key="6">
    <source>
        <dbReference type="ARBA" id="ARBA00022807"/>
    </source>
</evidence>
<dbReference type="PROSITE" id="PS00139">
    <property type="entry name" value="THIOL_PROTEASE_CYS"/>
    <property type="match status" value="1"/>
</dbReference>
<dbReference type="Proteomes" id="UP000663879">
    <property type="component" value="Unassembled WGS sequence"/>
</dbReference>
<keyword evidence="6 9" id="KW-0788">Thiol protease</keyword>
<evidence type="ECO:0000256" key="8">
    <source>
        <dbReference type="PIRSR" id="PIRSR622684-1"/>
    </source>
</evidence>
<dbReference type="SMART" id="SM00547">
    <property type="entry name" value="ZnF_RBZ"/>
    <property type="match status" value="5"/>
</dbReference>
<dbReference type="PROSITE" id="PS50203">
    <property type="entry name" value="CALPAIN_CAT"/>
    <property type="match status" value="1"/>
</dbReference>
<evidence type="ECO:0000256" key="5">
    <source>
        <dbReference type="ARBA" id="ARBA00022801"/>
    </source>
</evidence>
<dbReference type="Pfam" id="PF00648">
    <property type="entry name" value="Peptidase_C2"/>
    <property type="match status" value="1"/>
</dbReference>
<dbReference type="CDD" id="cd00044">
    <property type="entry name" value="CysPc"/>
    <property type="match status" value="1"/>
</dbReference>
<proteinExistence type="inferred from homology"/>
<dbReference type="GO" id="GO:0006508">
    <property type="term" value="P:proteolysis"/>
    <property type="evidence" value="ECO:0007669"/>
    <property type="project" value="UniProtKB-KW"/>
</dbReference>
<feature type="domain" description="Calpain catalytic" evidence="12">
    <location>
        <begin position="346"/>
        <end position="674"/>
    </location>
</feature>
<feature type="active site" evidence="8 9">
    <location>
        <position position="592"/>
    </location>
</feature>
<comment type="caution">
    <text evidence="13">The sequence shown here is derived from an EMBL/GenBank/DDBJ whole genome shotgun (WGS) entry which is preliminary data.</text>
</comment>
<dbReference type="InterPro" id="IPR038765">
    <property type="entry name" value="Papain-like_cys_pep_sf"/>
</dbReference>
<evidence type="ECO:0000256" key="9">
    <source>
        <dbReference type="PROSITE-ProRule" id="PRU00239"/>
    </source>
</evidence>
<dbReference type="InterPro" id="IPR036443">
    <property type="entry name" value="Znf_RanBP2_sf"/>
</dbReference>
<dbReference type="InterPro" id="IPR000169">
    <property type="entry name" value="Pept_cys_AS"/>
</dbReference>
<dbReference type="AlphaFoldDB" id="A0A813LXF4"/>
<keyword evidence="4 10" id="KW-0863">Zinc-finger</keyword>
<feature type="domain" description="RanBP2-type" evidence="11">
    <location>
        <begin position="200"/>
        <end position="235"/>
    </location>
</feature>
<dbReference type="SUPFAM" id="SSF54001">
    <property type="entry name" value="Cysteine proteinases"/>
    <property type="match status" value="1"/>
</dbReference>
<dbReference type="SUPFAM" id="SSF90209">
    <property type="entry name" value="Ran binding protein zinc finger-like"/>
    <property type="match status" value="1"/>
</dbReference>
<dbReference type="PROSITE" id="PS50199">
    <property type="entry name" value="ZF_RANBP2_2"/>
    <property type="match status" value="3"/>
</dbReference>